<evidence type="ECO:0000313" key="2">
    <source>
        <dbReference type="Proteomes" id="UP000053758"/>
    </source>
</evidence>
<protein>
    <submittedName>
        <fullName evidence="1">CMGC/CLK protein kinase</fullName>
    </submittedName>
</protein>
<dbReference type="InterPro" id="IPR051175">
    <property type="entry name" value="CLK_kinases"/>
</dbReference>
<dbReference type="CDD" id="cd14134">
    <property type="entry name" value="PKc_CLK"/>
    <property type="match status" value="1"/>
</dbReference>
<sequence>MATVVPRAKKQRTIPEDHLDHANLSLQAADPTHPSMLAHQHPIPPAHHQHQQQQYQYATATHNPAMSNSAPSGSRPARPASGFQRVNEVIGGKVQEVFVIDDDTPPPSNPLSVQAARDPHLVNNYAHLNGHTAAASAAYASNLHPYAPDPRYNQAASLSKGKRKANDNGVHPALASSHLGMLPHDADLIAPAPHATLQPVPADAPVQKRRKRSHPVRPDGTTSGATSYDPSDPSTAAAAHLAASGVAGLAQANRHAPEMVQARVPSNYRGGYPASSGTLDYLARYDPTNANAAFAQARQAYEGSAASTRDSYASSASYVAAVAAHSGPVDDDQGHFLVKEGDYVTSRYKILRLLGQGTFGKVVECYDKKQRKYVAIKIIRAVQKYRDASQIEIRVLRALRENDPHNENKCIHLLETFNFKNHVCIVSELLGKSVFDFLKENKFQPFPPLHIWQFAKQLMQSVAFLHRLNLVHTDLKPENILLVSSEHSIVATSRRQNAKRKHVLHNTEIRLIDFGSATFNDEFHSSVVSTRHYRAPEIILSMGWSFPCDVWSIGCILVEFFTGDALFQTHDNLEHLAMMEAVLGKMPDDYRRKAETYKPEYFNKGALLYPAAQTTKDSRKYVRQMKKLHDLINTPATQSAYAKHNSRFLSLLRQLLEFDAAKRIKVADALKHPYFDLDPEKDFPPV</sequence>
<dbReference type="GO" id="GO:0005634">
    <property type="term" value="C:nucleus"/>
    <property type="evidence" value="ECO:0007669"/>
    <property type="project" value="TreeGrafter"/>
</dbReference>
<name>A0A081CIN7_PSEA2</name>
<proteinExistence type="predicted"/>
<dbReference type="GO" id="GO:0004674">
    <property type="term" value="F:protein serine/threonine kinase activity"/>
    <property type="evidence" value="ECO:0007669"/>
    <property type="project" value="UniProtKB-KW"/>
</dbReference>
<organism evidence="1 2">
    <name type="scientific">Pseudozyma antarctica</name>
    <name type="common">Yeast</name>
    <name type="synonym">Candida antarctica</name>
    <dbReference type="NCBI Taxonomy" id="84753"/>
    <lineage>
        <taxon>Eukaryota</taxon>
        <taxon>Fungi</taxon>
        <taxon>Dikarya</taxon>
        <taxon>Basidiomycota</taxon>
        <taxon>Ustilaginomycotina</taxon>
        <taxon>Ustilaginomycetes</taxon>
        <taxon>Ustilaginales</taxon>
        <taxon>Ustilaginaceae</taxon>
        <taxon>Moesziomyces</taxon>
    </lineage>
</organism>
<dbReference type="InterPro" id="IPR008271">
    <property type="entry name" value="Ser/Thr_kinase_AS"/>
</dbReference>
<dbReference type="GO" id="GO:0043484">
    <property type="term" value="P:regulation of RNA splicing"/>
    <property type="evidence" value="ECO:0007669"/>
    <property type="project" value="TreeGrafter"/>
</dbReference>
<dbReference type="GeneID" id="26305604"/>
<dbReference type="OrthoDB" id="283111at2759"/>
<keyword evidence="2" id="KW-1185">Reference proteome</keyword>
<dbReference type="Gene3D" id="3.30.200.20">
    <property type="entry name" value="Phosphorylase Kinase, domain 1"/>
    <property type="match status" value="1"/>
</dbReference>
<keyword evidence="1" id="KW-0808">Transferase</keyword>
<dbReference type="HOGENOM" id="CLU_000288_5_12_1"/>
<dbReference type="InterPro" id="IPR011009">
    <property type="entry name" value="Kinase-like_dom_sf"/>
</dbReference>
<gene>
    <name evidence="1" type="ORF">PAN0_013d4755</name>
</gene>
<dbReference type="EMBL" id="DF830080">
    <property type="protein sequence ID" value="GAK66533.1"/>
    <property type="molecule type" value="Genomic_DNA"/>
</dbReference>
<dbReference type="GO" id="GO:0005524">
    <property type="term" value="F:ATP binding"/>
    <property type="evidence" value="ECO:0007669"/>
    <property type="project" value="UniProtKB-UniRule"/>
</dbReference>
<dbReference type="RefSeq" id="XP_014655369.1">
    <property type="nucleotide sequence ID" value="XM_014799883.1"/>
</dbReference>
<dbReference type="PROSITE" id="PS50011">
    <property type="entry name" value="PROTEIN_KINASE_DOM"/>
    <property type="match status" value="1"/>
</dbReference>
<dbReference type="SUPFAM" id="SSF56112">
    <property type="entry name" value="Protein kinase-like (PK-like)"/>
    <property type="match status" value="1"/>
</dbReference>
<dbReference type="Gene3D" id="1.10.510.10">
    <property type="entry name" value="Transferase(Phosphotransferase) domain 1"/>
    <property type="match status" value="1"/>
</dbReference>
<dbReference type="Pfam" id="PF00069">
    <property type="entry name" value="Pkinase"/>
    <property type="match status" value="1"/>
</dbReference>
<reference evidence="2" key="1">
    <citation type="journal article" date="2014" name="Genome Announc.">
        <title>Draft Genome Sequence of the Yeast Pseudozyma antarctica Type Strain JCM10317, a Producer of the Glycolipid Biosurfactants, Mannosylerythritol Lipids.</title>
        <authorList>
            <person name="Saika A."/>
            <person name="Koike H."/>
            <person name="Hori T."/>
            <person name="Fukuoka T."/>
            <person name="Sato S."/>
            <person name="Habe H."/>
            <person name="Kitamoto D."/>
            <person name="Morita T."/>
        </authorList>
    </citation>
    <scope>NUCLEOTIDE SEQUENCE [LARGE SCALE GENOMIC DNA]</scope>
    <source>
        <strain evidence="2">JCM 10317</strain>
    </source>
</reference>
<dbReference type="PROSITE" id="PS00107">
    <property type="entry name" value="PROTEIN_KINASE_ATP"/>
    <property type="match status" value="1"/>
</dbReference>
<dbReference type="Proteomes" id="UP000053758">
    <property type="component" value="Unassembled WGS sequence"/>
</dbReference>
<evidence type="ECO:0000313" key="1">
    <source>
        <dbReference type="EMBL" id="GAK66533.1"/>
    </source>
</evidence>
<dbReference type="SMART" id="SM00220">
    <property type="entry name" value="S_TKc"/>
    <property type="match status" value="1"/>
</dbReference>
<dbReference type="PANTHER" id="PTHR45646">
    <property type="entry name" value="SERINE/THREONINE-PROTEIN KINASE DOA-RELATED"/>
    <property type="match status" value="1"/>
</dbReference>
<keyword evidence="1" id="KW-0418">Kinase</keyword>
<dbReference type="PANTHER" id="PTHR45646:SF11">
    <property type="entry name" value="SERINE_THREONINE-PROTEIN KINASE DOA"/>
    <property type="match status" value="1"/>
</dbReference>
<dbReference type="InterPro" id="IPR000719">
    <property type="entry name" value="Prot_kinase_dom"/>
</dbReference>
<dbReference type="PROSITE" id="PS00108">
    <property type="entry name" value="PROTEIN_KINASE_ST"/>
    <property type="match status" value="1"/>
</dbReference>
<dbReference type="AlphaFoldDB" id="A0A081CIN7"/>
<accession>A0A081CIN7</accession>
<dbReference type="InterPro" id="IPR017441">
    <property type="entry name" value="Protein_kinase_ATP_BS"/>
</dbReference>